<sequence length="60" mass="6754">MSFHATCDQSFLGKIRFSKISTFRVLQPLLFSLFDEVAQSCAIIFGFAQITFPSSSSHFD</sequence>
<reference evidence="1 2" key="1">
    <citation type="submission" date="2015-01" db="EMBL/GenBank/DDBJ databases">
        <title>Evolution of Trichinella species and genotypes.</title>
        <authorList>
            <person name="Korhonen P.K."/>
            <person name="Edoardo P."/>
            <person name="Giuseppe L.R."/>
            <person name="Gasser R.B."/>
        </authorList>
    </citation>
    <scope>NUCLEOTIDE SEQUENCE [LARGE SCALE GENOMIC DNA]</scope>
    <source>
        <strain evidence="1">ISS1980</strain>
    </source>
</reference>
<keyword evidence="2" id="KW-1185">Reference proteome</keyword>
<name>A0A0V1M235_9BILA</name>
<gene>
    <name evidence="1" type="ORF">T10_3223</name>
</gene>
<evidence type="ECO:0000313" key="2">
    <source>
        <dbReference type="Proteomes" id="UP000054843"/>
    </source>
</evidence>
<accession>A0A0V1M235</accession>
<dbReference type="AlphaFoldDB" id="A0A0V1M235"/>
<protein>
    <submittedName>
        <fullName evidence="1">Uncharacterized protein</fullName>
    </submittedName>
</protein>
<dbReference type="EMBL" id="JYDO01000351">
    <property type="protein sequence ID" value="KRZ65474.1"/>
    <property type="molecule type" value="Genomic_DNA"/>
</dbReference>
<evidence type="ECO:0000313" key="1">
    <source>
        <dbReference type="EMBL" id="KRZ65474.1"/>
    </source>
</evidence>
<organism evidence="1 2">
    <name type="scientific">Trichinella papuae</name>
    <dbReference type="NCBI Taxonomy" id="268474"/>
    <lineage>
        <taxon>Eukaryota</taxon>
        <taxon>Metazoa</taxon>
        <taxon>Ecdysozoa</taxon>
        <taxon>Nematoda</taxon>
        <taxon>Enoplea</taxon>
        <taxon>Dorylaimia</taxon>
        <taxon>Trichinellida</taxon>
        <taxon>Trichinellidae</taxon>
        <taxon>Trichinella</taxon>
    </lineage>
</organism>
<proteinExistence type="predicted"/>
<dbReference type="Proteomes" id="UP000054843">
    <property type="component" value="Unassembled WGS sequence"/>
</dbReference>
<comment type="caution">
    <text evidence="1">The sequence shown here is derived from an EMBL/GenBank/DDBJ whole genome shotgun (WGS) entry which is preliminary data.</text>
</comment>